<evidence type="ECO:0000256" key="7">
    <source>
        <dbReference type="SAM" id="Phobius"/>
    </source>
</evidence>
<dbReference type="InterPro" id="IPR050171">
    <property type="entry name" value="MFS_Transporters"/>
</dbReference>
<feature type="transmembrane region" description="Helical" evidence="7">
    <location>
        <begin position="16"/>
        <end position="39"/>
    </location>
</feature>
<evidence type="ECO:0000313" key="9">
    <source>
        <dbReference type="EMBL" id="GAA0738328.1"/>
    </source>
</evidence>
<feature type="transmembrane region" description="Helical" evidence="7">
    <location>
        <begin position="51"/>
        <end position="69"/>
    </location>
</feature>
<evidence type="ECO:0000256" key="3">
    <source>
        <dbReference type="ARBA" id="ARBA00022475"/>
    </source>
</evidence>
<evidence type="ECO:0000256" key="2">
    <source>
        <dbReference type="ARBA" id="ARBA00022448"/>
    </source>
</evidence>
<dbReference type="RefSeq" id="WP_343760529.1">
    <property type="nucleotide sequence ID" value="NZ_BAAACG010000008.1"/>
</dbReference>
<dbReference type="InterPro" id="IPR036259">
    <property type="entry name" value="MFS_trans_sf"/>
</dbReference>
<dbReference type="Proteomes" id="UP001501510">
    <property type="component" value="Unassembled WGS sequence"/>
</dbReference>
<dbReference type="PROSITE" id="PS50850">
    <property type="entry name" value="MFS"/>
    <property type="match status" value="1"/>
</dbReference>
<reference evidence="9 10" key="1">
    <citation type="journal article" date="2019" name="Int. J. Syst. Evol. Microbiol.">
        <title>The Global Catalogue of Microorganisms (GCM) 10K type strain sequencing project: providing services to taxonomists for standard genome sequencing and annotation.</title>
        <authorList>
            <consortium name="The Broad Institute Genomics Platform"/>
            <consortium name="The Broad Institute Genome Sequencing Center for Infectious Disease"/>
            <person name="Wu L."/>
            <person name="Ma J."/>
        </authorList>
    </citation>
    <scope>NUCLEOTIDE SEQUENCE [LARGE SCALE GENOMIC DNA]</scope>
    <source>
        <strain evidence="9 10">JCM 1407</strain>
    </source>
</reference>
<dbReference type="Pfam" id="PF07690">
    <property type="entry name" value="MFS_1"/>
    <property type="match status" value="1"/>
</dbReference>
<feature type="transmembrane region" description="Helical" evidence="7">
    <location>
        <begin position="259"/>
        <end position="277"/>
    </location>
</feature>
<keyword evidence="6 7" id="KW-0472">Membrane</keyword>
<keyword evidence="2" id="KW-0813">Transport</keyword>
<feature type="transmembrane region" description="Helical" evidence="7">
    <location>
        <begin position="139"/>
        <end position="162"/>
    </location>
</feature>
<evidence type="ECO:0000256" key="5">
    <source>
        <dbReference type="ARBA" id="ARBA00022989"/>
    </source>
</evidence>
<evidence type="ECO:0000256" key="1">
    <source>
        <dbReference type="ARBA" id="ARBA00004651"/>
    </source>
</evidence>
<keyword evidence="4 7" id="KW-0812">Transmembrane</keyword>
<dbReference type="PANTHER" id="PTHR23517">
    <property type="entry name" value="RESISTANCE PROTEIN MDTM, PUTATIVE-RELATED-RELATED"/>
    <property type="match status" value="1"/>
</dbReference>
<organism evidence="9 10">
    <name type="scientific">Clostridium oceanicum</name>
    <dbReference type="NCBI Taxonomy" id="1543"/>
    <lineage>
        <taxon>Bacteria</taxon>
        <taxon>Bacillati</taxon>
        <taxon>Bacillota</taxon>
        <taxon>Clostridia</taxon>
        <taxon>Eubacteriales</taxon>
        <taxon>Clostridiaceae</taxon>
        <taxon>Clostridium</taxon>
    </lineage>
</organism>
<evidence type="ECO:0000313" key="10">
    <source>
        <dbReference type="Proteomes" id="UP001501510"/>
    </source>
</evidence>
<name>A0ABN1JFY0_9CLOT</name>
<feature type="transmembrane region" description="Helical" evidence="7">
    <location>
        <begin position="106"/>
        <end position="127"/>
    </location>
</feature>
<gene>
    <name evidence="9" type="ORF">GCM10008906_15620</name>
</gene>
<comment type="caution">
    <text evidence="9">The sequence shown here is derived from an EMBL/GenBank/DDBJ whole genome shotgun (WGS) entry which is preliminary data.</text>
</comment>
<proteinExistence type="predicted"/>
<feature type="transmembrane region" description="Helical" evidence="7">
    <location>
        <begin position="377"/>
        <end position="397"/>
    </location>
</feature>
<keyword evidence="5 7" id="KW-1133">Transmembrane helix</keyword>
<feature type="transmembrane region" description="Helical" evidence="7">
    <location>
        <begin position="168"/>
        <end position="188"/>
    </location>
</feature>
<keyword evidence="10" id="KW-1185">Reference proteome</keyword>
<dbReference type="EMBL" id="BAAACG010000008">
    <property type="protein sequence ID" value="GAA0738328.1"/>
    <property type="molecule type" value="Genomic_DNA"/>
</dbReference>
<evidence type="ECO:0000256" key="4">
    <source>
        <dbReference type="ARBA" id="ARBA00022692"/>
    </source>
</evidence>
<comment type="subcellular location">
    <subcellularLocation>
        <location evidence="1">Cell membrane</location>
        <topology evidence="1">Multi-pass membrane protein</topology>
    </subcellularLocation>
</comment>
<feature type="transmembrane region" description="Helical" evidence="7">
    <location>
        <begin position="313"/>
        <end position="335"/>
    </location>
</feature>
<dbReference type="InterPro" id="IPR020846">
    <property type="entry name" value="MFS_dom"/>
</dbReference>
<sequence length="400" mass="44461">MIKELIKDYKGLPREIYILFISRVINRIGAFVYPLLTLILTDKIGIPKDRAGTFITLLVILSAPGMFIGGKLVDIIGRKKVLVIFNSLGAIVLFMCGFWKHNMTMVYILALSSIFFSFSMASQDAMVADITTPKDRKKAFSLLYMGNNLGLSIGPIIAGLLYKNYLSLIFIGDAITTLISMALVLIYVEETFDKGKISAKERELEREEKGSVVSILSKRPIIVYYALILFFYNLGYSQWGFGLPLHVKDMFGDVGPKYYGFLSAFNGFIVITMTPIVSKLTDKLNSLKAMAFGGFLYFISLFMLSFINNLPLLFVSTGILTIGEIIVIIDSVTFVANNSPASHRGRLNSFVMAIYGAGMAVGPFVMGKLLIFYNINIVWIIVSVVVLVAASLMRMLVKFQ</sequence>
<evidence type="ECO:0000256" key="6">
    <source>
        <dbReference type="ARBA" id="ARBA00023136"/>
    </source>
</evidence>
<feature type="transmembrane region" description="Helical" evidence="7">
    <location>
        <begin position="81"/>
        <end position="100"/>
    </location>
</feature>
<feature type="transmembrane region" description="Helical" evidence="7">
    <location>
        <begin position="289"/>
        <end position="307"/>
    </location>
</feature>
<protein>
    <submittedName>
        <fullName evidence="9">MFS transporter</fullName>
    </submittedName>
</protein>
<dbReference type="Gene3D" id="1.20.1250.20">
    <property type="entry name" value="MFS general substrate transporter like domains"/>
    <property type="match status" value="1"/>
</dbReference>
<accession>A0ABN1JFY0</accession>
<feature type="transmembrane region" description="Helical" evidence="7">
    <location>
        <begin position="221"/>
        <end position="239"/>
    </location>
</feature>
<dbReference type="InterPro" id="IPR011701">
    <property type="entry name" value="MFS"/>
</dbReference>
<evidence type="ECO:0000259" key="8">
    <source>
        <dbReference type="PROSITE" id="PS50850"/>
    </source>
</evidence>
<feature type="transmembrane region" description="Helical" evidence="7">
    <location>
        <begin position="347"/>
        <end position="371"/>
    </location>
</feature>
<dbReference type="SUPFAM" id="SSF103473">
    <property type="entry name" value="MFS general substrate transporter"/>
    <property type="match status" value="1"/>
</dbReference>
<feature type="domain" description="Major facilitator superfamily (MFS) profile" evidence="8">
    <location>
        <begin position="15"/>
        <end position="400"/>
    </location>
</feature>
<keyword evidence="3" id="KW-1003">Cell membrane</keyword>